<dbReference type="InterPro" id="IPR006311">
    <property type="entry name" value="TAT_signal"/>
</dbReference>
<feature type="region of interest" description="Disordered" evidence="1">
    <location>
        <begin position="1"/>
        <end position="38"/>
    </location>
</feature>
<organism evidence="2 3">
    <name type="scientific">Nocardioides kribbensis</name>
    <dbReference type="NCBI Taxonomy" id="305517"/>
    <lineage>
        <taxon>Bacteria</taxon>
        <taxon>Bacillati</taxon>
        <taxon>Actinomycetota</taxon>
        <taxon>Actinomycetes</taxon>
        <taxon>Propionibacteriales</taxon>
        <taxon>Nocardioidaceae</taxon>
        <taxon>Nocardioides</taxon>
    </lineage>
</organism>
<dbReference type="EMBL" id="JBEGDP010000004">
    <property type="protein sequence ID" value="MEQ7846829.1"/>
    <property type="molecule type" value="Genomic_DNA"/>
</dbReference>
<gene>
    <name evidence="2" type="ORF">V6R90_06020</name>
</gene>
<protein>
    <submittedName>
        <fullName evidence="2">PhoX family phosphatase</fullName>
    </submittedName>
</protein>
<name>A0ABV1NWG6_9ACTN</name>
<evidence type="ECO:0000256" key="1">
    <source>
        <dbReference type="SAM" id="MobiDB-lite"/>
    </source>
</evidence>
<dbReference type="PANTHER" id="PTHR35399:SF2">
    <property type="entry name" value="DUF839 DOMAIN-CONTAINING PROTEIN"/>
    <property type="match status" value="1"/>
</dbReference>
<comment type="caution">
    <text evidence="2">The sequence shown here is derived from an EMBL/GenBank/DDBJ whole genome shotgun (WGS) entry which is preliminary data.</text>
</comment>
<dbReference type="RefSeq" id="WP_349804106.1">
    <property type="nucleotide sequence ID" value="NZ_JBEGDP010000004.1"/>
</dbReference>
<feature type="compositionally biased region" description="Low complexity" evidence="1">
    <location>
        <begin position="1"/>
        <end position="15"/>
    </location>
</feature>
<reference evidence="2 3" key="1">
    <citation type="submission" date="2024-02" db="EMBL/GenBank/DDBJ databases">
        <title>Full genome sequence of Nocardioides kribbensis.</title>
        <authorList>
            <person name="Poletto B.L."/>
            <person name="Silva G."/>
            <person name="Galante D."/>
            <person name="Campos K.R."/>
            <person name="Santos M.B.N."/>
            <person name="Sacchi C.T."/>
        </authorList>
    </citation>
    <scope>NUCLEOTIDE SEQUENCE [LARGE SCALE GENOMIC DNA]</scope>
    <source>
        <strain evidence="2 3">O4R</strain>
    </source>
</reference>
<proteinExistence type="predicted"/>
<sequence length="727" mass="77318">MTTTPTTPVSPISPTAADAPTARRSLPLVPVPSGTRHGSRSYATCFFRCGLACDHPEPNQTGHGHVQDEIVKAVARRSVLKGAATTSGALVLGGLTAGALGGAAAAAPTAPGAPSAKPMGGDLARAAFAPVGPNKRDAVTVPRGFDHSVVISWGDRVVAGAPRFDAYAQTPEAAKTQFGYNCDYVGVLPLPGKGGKGGQQYGYLARDFDRALLVVNHEYTDENLMFPTGVYTADQVKAIAMASHGMSVVQIKRAEVDGDWLPVSDLRRARYNRRLHIDTTFVVDGPAAGDERLRTSADPTGTKVLGTLNNCAGGTTPWGTVLSGEENFNQYFDAPDGLDERYTAQYARYGISGKGKGWNTVDPRFDLSAEPHEPHRFGWIVEVDPFDPDSAPRKHTMLGRFKHEGANVVIAENGRAVAYMGDDERGDYLYKFVSAGTFDDAGSERAKRRNLRLLSAGTLYVARLTGDGAEDGVSDGTGEWIPLCSDTESFVEGMSVADVLLFTRLAADKVAPTRMDRPEDVEPNLVNGKVYAALTNNSNRGAAALPTDEPNPVGSSMVRASLGAPLTQASGNRNGYVLEMTPGRGGHAGTTFTWDLMLVCGDPAAQETYFAGFDKSQVSPISCPDNVTFSDDGSLWISTDGNVLGSNDGVFRVPTSGPDRGKVEQFVTVPRGAEACGPLVTDRNRSLFFAVQHPGEADTATFEAPQSTWPHTDDFPRPSVVVAFRRA</sequence>
<evidence type="ECO:0000313" key="3">
    <source>
        <dbReference type="Proteomes" id="UP001482520"/>
    </source>
</evidence>
<dbReference type="Proteomes" id="UP001482520">
    <property type="component" value="Unassembled WGS sequence"/>
</dbReference>
<dbReference type="PROSITE" id="PS51318">
    <property type="entry name" value="TAT"/>
    <property type="match status" value="1"/>
</dbReference>
<keyword evidence="3" id="KW-1185">Reference proteome</keyword>
<dbReference type="Pfam" id="PF05787">
    <property type="entry name" value="PhoX"/>
    <property type="match status" value="1"/>
</dbReference>
<evidence type="ECO:0000313" key="2">
    <source>
        <dbReference type="EMBL" id="MEQ7846829.1"/>
    </source>
</evidence>
<dbReference type="InterPro" id="IPR008557">
    <property type="entry name" value="PhoX"/>
</dbReference>
<accession>A0ABV1NWG6</accession>
<dbReference type="PANTHER" id="PTHR35399">
    <property type="entry name" value="SLR8030 PROTEIN"/>
    <property type="match status" value="1"/>
</dbReference>